<dbReference type="EMBL" id="JACASF010000022">
    <property type="protein sequence ID" value="KAF6403608.1"/>
    <property type="molecule type" value="Genomic_DNA"/>
</dbReference>
<proteinExistence type="predicted"/>
<dbReference type="InParanoid" id="A0A7J8BYD7"/>
<reference evidence="1 2" key="1">
    <citation type="journal article" date="2020" name="Nature">
        <title>Six reference-quality genomes reveal evolution of bat adaptations.</title>
        <authorList>
            <person name="Jebb D."/>
            <person name="Huang Z."/>
            <person name="Pippel M."/>
            <person name="Hughes G.M."/>
            <person name="Lavrichenko K."/>
            <person name="Devanna P."/>
            <person name="Winkler S."/>
            <person name="Jermiin L.S."/>
            <person name="Skirmuntt E.C."/>
            <person name="Katzourakis A."/>
            <person name="Burkitt-Gray L."/>
            <person name="Ray D.A."/>
            <person name="Sullivan K.A.M."/>
            <person name="Roscito J.G."/>
            <person name="Kirilenko B.M."/>
            <person name="Davalos L.M."/>
            <person name="Corthals A.P."/>
            <person name="Power M.L."/>
            <person name="Jones G."/>
            <person name="Ransome R.D."/>
            <person name="Dechmann D.K.N."/>
            <person name="Locatelli A.G."/>
            <person name="Puechmaille S.J."/>
            <person name="Fedrigo O."/>
            <person name="Jarvis E.D."/>
            <person name="Hiller M."/>
            <person name="Vernes S.C."/>
            <person name="Myers E.W."/>
            <person name="Teeling E.C."/>
        </authorList>
    </citation>
    <scope>NUCLEOTIDE SEQUENCE [LARGE SCALE GENOMIC DNA]</scope>
    <source>
        <strain evidence="1">MMolMol1</strain>
        <tissue evidence="1">Muscle</tissue>
    </source>
</reference>
<accession>A0A7J8BYD7</accession>
<protein>
    <recommendedName>
        <fullName evidence="3">Reverse transcriptase domain-containing protein</fullName>
    </recommendedName>
</protein>
<evidence type="ECO:0008006" key="3">
    <source>
        <dbReference type="Google" id="ProtNLM"/>
    </source>
</evidence>
<comment type="caution">
    <text evidence="1">The sequence shown here is derived from an EMBL/GenBank/DDBJ whole genome shotgun (WGS) entry which is preliminary data.</text>
</comment>
<dbReference type="PANTHER" id="PTHR25952">
    <property type="entry name" value="ENDO/EXONUCLEASE/PHOSPHATASE DOMAIN-CONTAINING PROTEIN"/>
    <property type="match status" value="1"/>
</dbReference>
<dbReference type="AlphaFoldDB" id="A0A7J8BYD7"/>
<name>A0A7J8BYD7_MOLMO</name>
<dbReference type="Proteomes" id="UP000550707">
    <property type="component" value="Unassembled WGS sequence"/>
</dbReference>
<keyword evidence="2" id="KW-1185">Reference proteome</keyword>
<organism evidence="1 2">
    <name type="scientific">Molossus molossus</name>
    <name type="common">Pallas' mastiff bat</name>
    <name type="synonym">Vespertilio molossus</name>
    <dbReference type="NCBI Taxonomy" id="27622"/>
    <lineage>
        <taxon>Eukaryota</taxon>
        <taxon>Metazoa</taxon>
        <taxon>Chordata</taxon>
        <taxon>Craniata</taxon>
        <taxon>Vertebrata</taxon>
        <taxon>Euteleostomi</taxon>
        <taxon>Mammalia</taxon>
        <taxon>Eutheria</taxon>
        <taxon>Laurasiatheria</taxon>
        <taxon>Chiroptera</taxon>
        <taxon>Yangochiroptera</taxon>
        <taxon>Molossidae</taxon>
        <taxon>Molossus</taxon>
    </lineage>
</organism>
<evidence type="ECO:0000313" key="1">
    <source>
        <dbReference type="EMBL" id="KAF6403608.1"/>
    </source>
</evidence>
<gene>
    <name evidence="1" type="ORF">HJG59_010025</name>
</gene>
<evidence type="ECO:0000313" key="2">
    <source>
        <dbReference type="Proteomes" id="UP000550707"/>
    </source>
</evidence>
<dbReference type="PANTHER" id="PTHR25952:SF255">
    <property type="entry name" value="LINE-1 RETROTRANSPOSABLE ELEMENT ORF2 PROTEIN"/>
    <property type="match status" value="1"/>
</dbReference>
<dbReference type="InterPro" id="IPR053179">
    <property type="entry name" value="LINE-1_ORF2_RT/EN"/>
</dbReference>
<sequence>MILYIENPKDSIKNLLDLINEFGKVAGYKINVKKSTAFLYTNDELRERETEKTIPFTIVAKKLRYLGINLTKEVKDLFTENYRTLKKETEEDIKKWKHIPCSCFGRINIIKMSILPKAIYRFNAIPIKTPKTYFTELEQILQKFIWIQKRPRIAIEILKKKDKVGITIPDIRLYYKATVIKTAWYWHKKRHIDQWNRIENPEMDPRHYAQLIFDKGGKSIQWSKDSLFNK</sequence>